<dbReference type="PANTHER" id="PTHR37096:SF1">
    <property type="entry name" value="AAA+ ATPASE DOMAIN-CONTAINING PROTEIN"/>
    <property type="match status" value="1"/>
</dbReference>
<evidence type="ECO:0000313" key="3">
    <source>
        <dbReference type="Proteomes" id="UP000007431"/>
    </source>
</evidence>
<sequence>MNTPSVNTTTSRRLQKPRRHASTSTRNGAPPMSSRTGSASTSARYPPSNRHSRVHTSGSHWLFRSNLRHRRSFRPSDFQRRSFFGLSEILGVVANPAETLRSLAESRKLLSDAKQELAETRERQQLRPKHTFSPLAGFFPRKKELRAIERTLGGEPAFTVLFGSSSVGKTALLRQVLTEEKFNVLHFDLRIAGFADLSSLYISLSEQMEQYFLNISTDMEGYEEFEKESWAFKHDRADVQKRINDAPNELSVHQIRTSDIARLMELFQSSLLKYWQFEPEKHKKEKRDKGKGKAREEPDPPQSSASSIRWGLRRRRASEDLVEERRLQEEQHRVSTETDRRNGDDTNRTLSSSEGKKSEAPRKRMPVVFFDEAHRLPDLLSNPASIGTASAMQCLLDAMLVLTKQDRLCHVVFATSDAFFHTWLRRYNVLQHAKLLTIGDCTKAETRAFYNDRLLPRVPQRLQGSYGMQFERLYDAFGGHLTHWADYVTDYVNAGGALDIKQSSHFLQAHALLNLLVIHTAQRDGKLGDDEGSDGEITPNQSVATLLPNGGRAPPPSAAPQARAHTPSTMRTLAPVQPDNEEDSAHPFTALQLLRVMSRLRQEHALPYFSLCREYGVAAVDGMVRARVLDIRWTDPVADEAAPERTGVTEEWLRRQMGRSSDTAVAPDGSVHVQDGVPMSGIGMGPEDDDDELQPLNELEAELAPVVGPKCVPMTPIMRYAMAEVVAEYEDTQSVSDYVSLSDVDEY</sequence>
<dbReference type="OrthoDB" id="2150628at2759"/>
<feature type="compositionally biased region" description="Basic and acidic residues" evidence="1">
    <location>
        <begin position="282"/>
        <end position="298"/>
    </location>
</feature>
<dbReference type="eggNOG" id="ENOG502QVHF">
    <property type="taxonomic scope" value="Eukaryota"/>
</dbReference>
<dbReference type="InterPro" id="IPR051667">
    <property type="entry name" value="Archaeal_ATPase_domain"/>
</dbReference>
<dbReference type="SUPFAM" id="SSF52540">
    <property type="entry name" value="P-loop containing nucleoside triphosphate hydrolases"/>
    <property type="match status" value="1"/>
</dbReference>
<dbReference type="PANTHER" id="PTHR37096">
    <property type="entry name" value="YALI0E33429P"/>
    <property type="match status" value="1"/>
</dbReference>
<dbReference type="KEGG" id="scm:SCHCO_02359934"/>
<dbReference type="InParanoid" id="D8QBC5"/>
<organism evidence="3">
    <name type="scientific">Schizophyllum commune (strain H4-8 / FGSC 9210)</name>
    <name type="common">Split gill fungus</name>
    <dbReference type="NCBI Taxonomy" id="578458"/>
    <lineage>
        <taxon>Eukaryota</taxon>
        <taxon>Fungi</taxon>
        <taxon>Dikarya</taxon>
        <taxon>Basidiomycota</taxon>
        <taxon>Agaricomycotina</taxon>
        <taxon>Agaricomycetes</taxon>
        <taxon>Agaricomycetidae</taxon>
        <taxon>Agaricales</taxon>
        <taxon>Schizophyllaceae</taxon>
        <taxon>Schizophyllum</taxon>
    </lineage>
</organism>
<feature type="compositionally biased region" description="Polar residues" evidence="1">
    <location>
        <begin position="1"/>
        <end position="12"/>
    </location>
</feature>
<feature type="non-terminal residue" evidence="2">
    <location>
        <position position="747"/>
    </location>
</feature>
<feature type="compositionally biased region" description="Basic and acidic residues" evidence="1">
    <location>
        <begin position="317"/>
        <end position="347"/>
    </location>
</feature>
<dbReference type="Proteomes" id="UP000007431">
    <property type="component" value="Unassembled WGS sequence"/>
</dbReference>
<evidence type="ECO:0000313" key="2">
    <source>
        <dbReference type="EMBL" id="EFI94329.1"/>
    </source>
</evidence>
<feature type="compositionally biased region" description="Low complexity" evidence="1">
    <location>
        <begin position="33"/>
        <end position="44"/>
    </location>
</feature>
<dbReference type="InterPro" id="IPR027417">
    <property type="entry name" value="P-loop_NTPase"/>
</dbReference>
<gene>
    <name evidence="2" type="ORF">SCHCODRAFT_111192</name>
</gene>
<name>D8QBC5_SCHCM</name>
<dbReference type="OMA" id="DLRWTEP"/>
<protein>
    <submittedName>
        <fullName evidence="2">Uncharacterized protein</fullName>
    </submittedName>
</protein>
<accession>D8QBC5</accession>
<dbReference type="EMBL" id="GL377309">
    <property type="protein sequence ID" value="EFI94329.1"/>
    <property type="molecule type" value="Genomic_DNA"/>
</dbReference>
<dbReference type="HOGENOM" id="CLU_019468_0_0_1"/>
<dbReference type="AlphaFoldDB" id="D8QBC5"/>
<dbReference type="Gene3D" id="3.40.50.300">
    <property type="entry name" value="P-loop containing nucleotide triphosphate hydrolases"/>
    <property type="match status" value="1"/>
</dbReference>
<feature type="region of interest" description="Disordered" evidence="1">
    <location>
        <begin position="282"/>
        <end position="363"/>
    </location>
</feature>
<dbReference type="GeneID" id="9592192"/>
<dbReference type="RefSeq" id="XP_003029232.1">
    <property type="nucleotide sequence ID" value="XM_003029186.1"/>
</dbReference>
<reference evidence="2 3" key="1">
    <citation type="journal article" date="2010" name="Nat. Biotechnol.">
        <title>Genome sequence of the model mushroom Schizophyllum commune.</title>
        <authorList>
            <person name="Ohm R.A."/>
            <person name="de Jong J.F."/>
            <person name="Lugones L.G."/>
            <person name="Aerts A."/>
            <person name="Kothe E."/>
            <person name="Stajich J.E."/>
            <person name="de Vries R.P."/>
            <person name="Record E."/>
            <person name="Levasseur A."/>
            <person name="Baker S.E."/>
            <person name="Bartholomew K.A."/>
            <person name="Coutinho P.M."/>
            <person name="Erdmann S."/>
            <person name="Fowler T.J."/>
            <person name="Gathman A.C."/>
            <person name="Lombard V."/>
            <person name="Henrissat B."/>
            <person name="Knabe N."/>
            <person name="Kuees U."/>
            <person name="Lilly W.W."/>
            <person name="Lindquist E."/>
            <person name="Lucas S."/>
            <person name="Magnuson J.K."/>
            <person name="Piumi F."/>
            <person name="Raudaskoski M."/>
            <person name="Salamov A."/>
            <person name="Schmutz J."/>
            <person name="Schwarze F.W.M.R."/>
            <person name="vanKuyk P.A."/>
            <person name="Horton J.S."/>
            <person name="Grigoriev I.V."/>
            <person name="Woesten H.A.B."/>
        </authorList>
    </citation>
    <scope>NUCLEOTIDE SEQUENCE [LARGE SCALE GENOMIC DNA]</scope>
    <source>
        <strain evidence="3">H4-8 / FGSC 9210</strain>
    </source>
</reference>
<feature type="region of interest" description="Disordered" evidence="1">
    <location>
        <begin position="526"/>
        <end position="570"/>
    </location>
</feature>
<proteinExistence type="predicted"/>
<keyword evidence="3" id="KW-1185">Reference proteome</keyword>
<dbReference type="STRING" id="578458.D8QBC5"/>
<dbReference type="VEuPathDB" id="FungiDB:SCHCODRAFT_02359934"/>
<feature type="region of interest" description="Disordered" evidence="1">
    <location>
        <begin position="1"/>
        <end position="56"/>
    </location>
</feature>
<evidence type="ECO:0000256" key="1">
    <source>
        <dbReference type="SAM" id="MobiDB-lite"/>
    </source>
</evidence>